<proteinExistence type="predicted"/>
<evidence type="ECO:0000256" key="1">
    <source>
        <dbReference type="SAM" id="Phobius"/>
    </source>
</evidence>
<feature type="transmembrane region" description="Helical" evidence="1">
    <location>
        <begin position="21"/>
        <end position="40"/>
    </location>
</feature>
<comment type="caution">
    <text evidence="2">The sequence shown here is derived from an EMBL/GenBank/DDBJ whole genome shotgun (WGS) entry which is preliminary data.</text>
</comment>
<feature type="transmembrane region" description="Helical" evidence="1">
    <location>
        <begin position="139"/>
        <end position="157"/>
    </location>
</feature>
<keyword evidence="1" id="KW-0812">Transmembrane</keyword>
<organism evidence="2 3">
    <name type="scientific">Virgisporangium aliadipatigenens</name>
    <dbReference type="NCBI Taxonomy" id="741659"/>
    <lineage>
        <taxon>Bacteria</taxon>
        <taxon>Bacillati</taxon>
        <taxon>Actinomycetota</taxon>
        <taxon>Actinomycetes</taxon>
        <taxon>Micromonosporales</taxon>
        <taxon>Micromonosporaceae</taxon>
        <taxon>Virgisporangium</taxon>
    </lineage>
</organism>
<keyword evidence="3" id="KW-1185">Reference proteome</keyword>
<gene>
    <name evidence="2" type="ORF">Val02_29540</name>
</gene>
<dbReference type="Proteomes" id="UP000619260">
    <property type="component" value="Unassembled WGS sequence"/>
</dbReference>
<evidence type="ECO:0000313" key="3">
    <source>
        <dbReference type="Proteomes" id="UP000619260"/>
    </source>
</evidence>
<feature type="transmembrane region" description="Helical" evidence="1">
    <location>
        <begin position="162"/>
        <end position="181"/>
    </location>
</feature>
<dbReference type="AlphaFoldDB" id="A0A8J3YL17"/>
<feature type="transmembrane region" description="Helical" evidence="1">
    <location>
        <begin position="52"/>
        <end position="72"/>
    </location>
</feature>
<sequence length="242" mass="24807">MNALAVLRAEWTKFRTAPGMAWLLVGVAVATAGLSAWASGVSGGAVPDPVRVSLTGVMFGQAVVAIVAVLPVGDEYASGMVRVSFAAVPRRWAVLGAKALVVGGAVAVAAVPGVLVSLWAGQRWLSGYAGGLWRPGVGALLYLVLVGLLSVGVAAVLRNSAAAIGAVLGLLFAFPLMALSVPDPDWRRHIEQVGPMSAGMSVLATRGLDELPIAPWRGLGVLAAWALGFLLVGVLLTERRDS</sequence>
<protein>
    <submittedName>
        <fullName evidence="2">ABC transporter</fullName>
    </submittedName>
</protein>
<keyword evidence="1" id="KW-1133">Transmembrane helix</keyword>
<dbReference type="EMBL" id="BOPF01000009">
    <property type="protein sequence ID" value="GIJ46068.1"/>
    <property type="molecule type" value="Genomic_DNA"/>
</dbReference>
<keyword evidence="1" id="KW-0472">Membrane</keyword>
<accession>A0A8J3YL17</accession>
<reference evidence="2" key="1">
    <citation type="submission" date="2021-01" db="EMBL/GenBank/DDBJ databases">
        <title>Whole genome shotgun sequence of Virgisporangium aliadipatigenens NBRC 105644.</title>
        <authorList>
            <person name="Komaki H."/>
            <person name="Tamura T."/>
        </authorList>
    </citation>
    <scope>NUCLEOTIDE SEQUENCE</scope>
    <source>
        <strain evidence="2">NBRC 105644</strain>
    </source>
</reference>
<feature type="transmembrane region" description="Helical" evidence="1">
    <location>
        <begin position="92"/>
        <end position="119"/>
    </location>
</feature>
<evidence type="ECO:0000313" key="2">
    <source>
        <dbReference type="EMBL" id="GIJ46068.1"/>
    </source>
</evidence>
<dbReference type="RefSeq" id="WP_239152918.1">
    <property type="nucleotide sequence ID" value="NZ_BOPF01000009.1"/>
</dbReference>
<feature type="transmembrane region" description="Helical" evidence="1">
    <location>
        <begin position="216"/>
        <end position="236"/>
    </location>
</feature>
<name>A0A8J3YL17_9ACTN</name>